<evidence type="ECO:0000256" key="3">
    <source>
        <dbReference type="ARBA" id="ARBA00012756"/>
    </source>
</evidence>
<keyword evidence="5 10" id="KW-0378">Hydrolase</keyword>
<dbReference type="EC" id="3.2.1.23" evidence="3"/>
<dbReference type="InterPro" id="IPR014718">
    <property type="entry name" value="GH-type_carb-bd"/>
</dbReference>
<dbReference type="SUPFAM" id="SSF49303">
    <property type="entry name" value="beta-Galactosidase/glucuronidase domain"/>
    <property type="match status" value="2"/>
</dbReference>
<dbReference type="SUPFAM" id="SSF51445">
    <property type="entry name" value="(Trans)glycosidases"/>
    <property type="match status" value="1"/>
</dbReference>
<dbReference type="Pfam" id="PF02836">
    <property type="entry name" value="Glyco_hydro_2_C"/>
    <property type="match status" value="1"/>
</dbReference>
<dbReference type="InterPro" id="IPR006103">
    <property type="entry name" value="Glyco_hydro_2_cat"/>
</dbReference>
<dbReference type="Pfam" id="PF16353">
    <property type="entry name" value="LacZ_4"/>
    <property type="match status" value="1"/>
</dbReference>
<dbReference type="PROSITE" id="PS00608">
    <property type="entry name" value="GLYCOSYL_HYDROL_F2_2"/>
    <property type="match status" value="1"/>
</dbReference>
<dbReference type="InterPro" id="IPR036156">
    <property type="entry name" value="Beta-gal/glucu_dom_sf"/>
</dbReference>
<comment type="catalytic activity">
    <reaction evidence="1">
        <text>Hydrolysis of terminal non-reducing beta-D-galactose residues in beta-D-galactosides.</text>
        <dbReference type="EC" id="3.2.1.23"/>
    </reaction>
</comment>
<feature type="compositionally biased region" description="Pro residues" evidence="8">
    <location>
        <begin position="1"/>
        <end position="10"/>
    </location>
</feature>
<dbReference type="PANTHER" id="PTHR46323">
    <property type="entry name" value="BETA-GALACTOSIDASE"/>
    <property type="match status" value="1"/>
</dbReference>
<evidence type="ECO:0000313" key="11">
    <source>
        <dbReference type="Proteomes" id="UP001501138"/>
    </source>
</evidence>
<dbReference type="Pfam" id="PF02837">
    <property type="entry name" value="Glyco_hydro_2_N"/>
    <property type="match status" value="1"/>
</dbReference>
<dbReference type="Pfam" id="PF02929">
    <property type="entry name" value="Bgal_small_N"/>
    <property type="match status" value="1"/>
</dbReference>
<organism evidence="10 11">
    <name type="scientific">Isoptericola hypogeus</name>
    <dbReference type="NCBI Taxonomy" id="300179"/>
    <lineage>
        <taxon>Bacteria</taxon>
        <taxon>Bacillati</taxon>
        <taxon>Actinomycetota</taxon>
        <taxon>Actinomycetes</taxon>
        <taxon>Micrococcales</taxon>
        <taxon>Promicromonosporaceae</taxon>
        <taxon>Isoptericola</taxon>
    </lineage>
</organism>
<comment type="similarity">
    <text evidence="2">Belongs to the glycosyl hydrolase 2 family.</text>
</comment>
<dbReference type="PROSITE" id="PS00719">
    <property type="entry name" value="GLYCOSYL_HYDROL_F2_1"/>
    <property type="match status" value="1"/>
</dbReference>
<dbReference type="InterPro" id="IPR050347">
    <property type="entry name" value="Bact_Beta-galactosidase"/>
</dbReference>
<evidence type="ECO:0000256" key="2">
    <source>
        <dbReference type="ARBA" id="ARBA00007401"/>
    </source>
</evidence>
<dbReference type="Proteomes" id="UP001501138">
    <property type="component" value="Unassembled WGS sequence"/>
</dbReference>
<evidence type="ECO:0000256" key="5">
    <source>
        <dbReference type="ARBA" id="ARBA00022801"/>
    </source>
</evidence>
<comment type="caution">
    <text evidence="10">The sequence shown here is derived from an EMBL/GenBank/DDBJ whole genome shotgun (WGS) entry which is preliminary data.</text>
</comment>
<evidence type="ECO:0000256" key="6">
    <source>
        <dbReference type="ARBA" id="ARBA00023295"/>
    </source>
</evidence>
<keyword evidence="11" id="KW-1185">Reference proteome</keyword>
<evidence type="ECO:0000313" key="10">
    <source>
        <dbReference type="EMBL" id="GAA1717458.1"/>
    </source>
</evidence>
<dbReference type="InterPro" id="IPR008979">
    <property type="entry name" value="Galactose-bd-like_sf"/>
</dbReference>
<dbReference type="InterPro" id="IPR013783">
    <property type="entry name" value="Ig-like_fold"/>
</dbReference>
<dbReference type="InterPro" id="IPR032312">
    <property type="entry name" value="LacZ_4"/>
</dbReference>
<feature type="domain" description="Beta galactosidase small chain/" evidence="9">
    <location>
        <begin position="748"/>
        <end position="1040"/>
    </location>
</feature>
<evidence type="ECO:0000259" key="9">
    <source>
        <dbReference type="SMART" id="SM01038"/>
    </source>
</evidence>
<sequence>MTLFSPPTPLPHESTTPFAGRVDPPRAAVVSDAPRLPLDGTWRFRLLPGVPGSPGAHGVLPAGEATDGFAQPGYDDDGEGWGEIPVPAHWVLVDDGRYGRPIYTNVQYPFPVDPPHVPDENPTGDYCREVEVPAGWTESGRVLLRFDGVESFFTVWVNGEEVGSASGSRLAHELDVTGVVRPGRNTVAVRVVQWSAASYLEDQDQWWLPGIFRDVTLLHRPAGALDDVRVDADVDPATSEGTLMPELRTDDAAFPVRLAVPELGVDVTWETASDVAPVAAGVVEPWSAEVPRLYDATVAASGETVTLRVGFRRVEIVGDRLLVNGRQVTFSGMNRHETHPDRGRVFDEEHARADLARMKRHNVNAIRTSHYPPHPRLLDLADELGLWVILECDLETHGFEDGGWAGNPSDDPRWRDAYLDRIRRTVERDKNHPSVVLWSLGNESGTGRNLAAMAEWVRGRDRSRPVHYEGDYAGEYTDVYSRMYATVPETESIGRDGDLSPLLGCSVADGARQRSKPFLLCEYAHAMGNGPGALDQYRDLVDRYPRLHGGFVWEWRDHGIRAATPDGVGYFAYGGDFGEVVHDGNFVMDGMVGSDDVPSPGLAEFAHVERPVVVRPAGDASGVVEVWNRRHAADTGDLELRWRVEHDGAVVAEGGAPVADDGGRPVAAGERGVTALFDVAALPVPAPGAEAFATVEVVLREPAPWAEAGHVVGRDQWALPAPAAPTASRRVVVNRRPAGPAEGSVGPAVALADGPAVFRGPELVALAGAAVSAPRVELWRAPTDNDEGAAMGSYDAADPAALPWRGTPALPVAERWRRQGLDRLTHRTLDVAETPERLVVRRRVSAAQSRAAIDVEETWTAERDAAGVVEAVLRVVLTPNDAWDDVWPRLGIHLGLPTDVDGARWFGLGPHDAYPDVRRSVVVGRHAADIDDLTVPYARPQESGHRPEVRELVLERGGRPWLQVTAGRDAAGRLPGFTLARHSAHELAAAAHPHELPAPAHHHLYLDAAQHGLGSRACGPDVWPTAMLRPQARTLELRWRALDS</sequence>
<dbReference type="Gene3D" id="3.20.20.80">
    <property type="entry name" value="Glycosidases"/>
    <property type="match status" value="1"/>
</dbReference>
<dbReference type="Gene3D" id="2.60.40.10">
    <property type="entry name" value="Immunoglobulins"/>
    <property type="match status" value="2"/>
</dbReference>
<dbReference type="InterPro" id="IPR023230">
    <property type="entry name" value="Glyco_hydro_2_CS"/>
</dbReference>
<gene>
    <name evidence="10" type="ORF">GCM10009809_11780</name>
</gene>
<dbReference type="Gene3D" id="2.60.120.260">
    <property type="entry name" value="Galactose-binding domain-like"/>
    <property type="match status" value="1"/>
</dbReference>
<name>A0ABN2J3W4_9MICO</name>
<feature type="region of interest" description="Disordered" evidence="8">
    <location>
        <begin position="1"/>
        <end position="24"/>
    </location>
</feature>
<dbReference type="EMBL" id="BAAAPM010000003">
    <property type="protein sequence ID" value="GAA1717458.1"/>
    <property type="molecule type" value="Genomic_DNA"/>
</dbReference>
<dbReference type="PANTHER" id="PTHR46323:SF2">
    <property type="entry name" value="BETA-GALACTOSIDASE"/>
    <property type="match status" value="1"/>
</dbReference>
<dbReference type="PRINTS" id="PR00132">
    <property type="entry name" value="GLHYDRLASE2"/>
</dbReference>
<dbReference type="GO" id="GO:0016787">
    <property type="term" value="F:hydrolase activity"/>
    <property type="evidence" value="ECO:0007669"/>
    <property type="project" value="UniProtKB-KW"/>
</dbReference>
<accession>A0ABN2J3W4</accession>
<dbReference type="SUPFAM" id="SSF49785">
    <property type="entry name" value="Galactose-binding domain-like"/>
    <property type="match status" value="1"/>
</dbReference>
<dbReference type="SUPFAM" id="SSF74650">
    <property type="entry name" value="Galactose mutarotase-like"/>
    <property type="match status" value="1"/>
</dbReference>
<evidence type="ECO:0000256" key="8">
    <source>
        <dbReference type="SAM" id="MobiDB-lite"/>
    </source>
</evidence>
<dbReference type="Gene3D" id="2.70.98.10">
    <property type="match status" value="1"/>
</dbReference>
<protein>
    <recommendedName>
        <fullName evidence="4">Beta-galactosidase</fullName>
        <ecNumber evidence="3">3.2.1.23</ecNumber>
    </recommendedName>
    <alternativeName>
        <fullName evidence="7">Lactase</fullName>
    </alternativeName>
</protein>
<reference evidence="10 11" key="1">
    <citation type="journal article" date="2019" name="Int. J. Syst. Evol. Microbiol.">
        <title>The Global Catalogue of Microorganisms (GCM) 10K type strain sequencing project: providing services to taxonomists for standard genome sequencing and annotation.</title>
        <authorList>
            <consortium name="The Broad Institute Genomics Platform"/>
            <consortium name="The Broad Institute Genome Sequencing Center for Infectious Disease"/>
            <person name="Wu L."/>
            <person name="Ma J."/>
        </authorList>
    </citation>
    <scope>NUCLEOTIDE SEQUENCE [LARGE SCALE GENOMIC DNA]</scope>
    <source>
        <strain evidence="10 11">JCM 15589</strain>
    </source>
</reference>
<evidence type="ECO:0000256" key="4">
    <source>
        <dbReference type="ARBA" id="ARBA00013303"/>
    </source>
</evidence>
<dbReference type="InterPro" id="IPR023232">
    <property type="entry name" value="Glyco_hydro_2_AS"/>
</dbReference>
<dbReference type="InterPro" id="IPR006104">
    <property type="entry name" value="Glyco_hydro_2_N"/>
</dbReference>
<proteinExistence type="inferred from homology"/>
<evidence type="ECO:0000256" key="7">
    <source>
        <dbReference type="ARBA" id="ARBA00032230"/>
    </source>
</evidence>
<dbReference type="InterPro" id="IPR006101">
    <property type="entry name" value="Glyco_hydro_2"/>
</dbReference>
<dbReference type="InterPro" id="IPR011013">
    <property type="entry name" value="Gal_mutarotase_sf_dom"/>
</dbReference>
<dbReference type="SMART" id="SM01038">
    <property type="entry name" value="Bgal_small_N"/>
    <property type="match status" value="1"/>
</dbReference>
<dbReference type="RefSeq" id="WP_344246584.1">
    <property type="nucleotide sequence ID" value="NZ_BAAAPM010000003.1"/>
</dbReference>
<dbReference type="InterPro" id="IPR017853">
    <property type="entry name" value="GH"/>
</dbReference>
<dbReference type="InterPro" id="IPR004199">
    <property type="entry name" value="B-gal_small/dom_5"/>
</dbReference>
<evidence type="ECO:0000256" key="1">
    <source>
        <dbReference type="ARBA" id="ARBA00001412"/>
    </source>
</evidence>
<keyword evidence="6" id="KW-0326">Glycosidase</keyword>